<gene>
    <name evidence="2" type="ORF">PTKU64_33790</name>
</gene>
<keyword evidence="1" id="KW-0812">Transmembrane</keyword>
<dbReference type="EMBL" id="AP024956">
    <property type="protein sequence ID" value="BCZ79704.1"/>
    <property type="molecule type" value="Genomic_DNA"/>
</dbReference>
<evidence type="ECO:0000313" key="3">
    <source>
        <dbReference type="Proteomes" id="UP001319874"/>
    </source>
</evidence>
<accession>A0ABM7TN40</accession>
<feature type="transmembrane region" description="Helical" evidence="1">
    <location>
        <begin position="66"/>
        <end position="90"/>
    </location>
</feature>
<keyword evidence="1" id="KW-0472">Membrane</keyword>
<protein>
    <submittedName>
        <fullName evidence="2">Uncharacterized protein</fullName>
    </submittedName>
</protein>
<proteinExistence type="predicted"/>
<reference evidence="2 3" key="1">
    <citation type="journal article" date="2022" name="Front. Microbiol.">
        <title>Identification and characterization of a novel class of self-sufficient cytochrome P450 hydroxylase involved in cyclohexanecarboxylate degradation in Paraburkholderia terrae strain KU-64.</title>
        <authorList>
            <person name="Yamamoto T."/>
            <person name="Hasegawa Y."/>
            <person name="Iwaki H."/>
        </authorList>
    </citation>
    <scope>NUCLEOTIDE SEQUENCE [LARGE SCALE GENOMIC DNA]</scope>
    <source>
        <strain evidence="2 3">KU-64</strain>
    </source>
</reference>
<keyword evidence="3" id="KW-1185">Reference proteome</keyword>
<dbReference type="Proteomes" id="UP001319874">
    <property type="component" value="Chromosome 2"/>
</dbReference>
<keyword evidence="1" id="KW-1133">Transmembrane helix</keyword>
<evidence type="ECO:0000256" key="1">
    <source>
        <dbReference type="SAM" id="Phobius"/>
    </source>
</evidence>
<organism evidence="2 3">
    <name type="scientific">Paraburkholderia terrae</name>
    <dbReference type="NCBI Taxonomy" id="311230"/>
    <lineage>
        <taxon>Bacteria</taxon>
        <taxon>Pseudomonadati</taxon>
        <taxon>Pseudomonadota</taxon>
        <taxon>Betaproteobacteria</taxon>
        <taxon>Burkholderiales</taxon>
        <taxon>Burkholderiaceae</taxon>
        <taxon>Paraburkholderia</taxon>
    </lineage>
</organism>
<sequence>MPGSSIPVLQGSRGFETSKVFQIGAEVTQVTNDTGVRSMKSKDAKFIGEAGSGRSSSIADQIEETAGVWLAAVCTVIAGVGTVLQLIAWFR</sequence>
<name>A0ABM7TN40_9BURK</name>
<evidence type="ECO:0000313" key="2">
    <source>
        <dbReference type="EMBL" id="BCZ79704.1"/>
    </source>
</evidence>